<accession>A0A834Z305</accession>
<feature type="domain" description="THIF-type NAD/FAD binding fold" evidence="1">
    <location>
        <begin position="8"/>
        <end position="93"/>
    </location>
</feature>
<dbReference type="GO" id="GO:0019948">
    <property type="term" value="F:SUMO activating enzyme activity"/>
    <property type="evidence" value="ECO:0007669"/>
    <property type="project" value="TreeGrafter"/>
</dbReference>
<sequence>MNGEELTEQETALLSKSHILVSGMKGAVVEFCKNIVLAGIGSLTLMDDRMVTQEALSADFLIPPDENTFSGRSLAQLCCDSLTDFNPMVRVSVEQGEPLLLIFSIIRLNIIALSFDLAFF</sequence>
<protein>
    <recommendedName>
        <fullName evidence="1">THIF-type NAD/FAD binding fold domain-containing protein</fullName>
    </recommendedName>
</protein>
<dbReference type="PANTHER" id="PTHR10953">
    <property type="entry name" value="UBIQUITIN-ACTIVATING ENZYME E1"/>
    <property type="match status" value="1"/>
</dbReference>
<dbReference type="InterPro" id="IPR000594">
    <property type="entry name" value="ThiF_NAD_FAD-bd"/>
</dbReference>
<gene>
    <name evidence="2" type="ORF">HHK36_015862</name>
</gene>
<keyword evidence="3" id="KW-1185">Reference proteome</keyword>
<dbReference type="Gene3D" id="3.40.50.720">
    <property type="entry name" value="NAD(P)-binding Rossmann-like Domain"/>
    <property type="match status" value="1"/>
</dbReference>
<dbReference type="SUPFAM" id="SSF69572">
    <property type="entry name" value="Activating enzymes of the ubiquitin-like proteins"/>
    <property type="match status" value="1"/>
</dbReference>
<evidence type="ECO:0000313" key="2">
    <source>
        <dbReference type="EMBL" id="KAF8399989.1"/>
    </source>
</evidence>
<dbReference type="PANTHER" id="PTHR10953:SF162">
    <property type="entry name" value="SUMO-ACTIVATING ENZYME SUBUNIT 1"/>
    <property type="match status" value="1"/>
</dbReference>
<comment type="caution">
    <text evidence="2">The sequence shown here is derived from an EMBL/GenBank/DDBJ whole genome shotgun (WGS) entry which is preliminary data.</text>
</comment>
<reference evidence="2 3" key="1">
    <citation type="submission" date="2020-04" db="EMBL/GenBank/DDBJ databases">
        <title>Plant Genome Project.</title>
        <authorList>
            <person name="Zhang R.-G."/>
        </authorList>
    </citation>
    <scope>NUCLEOTIDE SEQUENCE [LARGE SCALE GENOMIC DNA]</scope>
    <source>
        <strain evidence="2">YNK0</strain>
        <tissue evidence="2">Leaf</tissue>
    </source>
</reference>
<name>A0A834Z305_TETSI</name>
<proteinExistence type="predicted"/>
<dbReference type="Proteomes" id="UP000655225">
    <property type="component" value="Unassembled WGS sequence"/>
</dbReference>
<dbReference type="InterPro" id="IPR035985">
    <property type="entry name" value="Ubiquitin-activating_enz"/>
</dbReference>
<dbReference type="EMBL" id="JABCRI010000010">
    <property type="protein sequence ID" value="KAF8399989.1"/>
    <property type="molecule type" value="Genomic_DNA"/>
</dbReference>
<dbReference type="AlphaFoldDB" id="A0A834Z305"/>
<dbReference type="InterPro" id="IPR045886">
    <property type="entry name" value="ThiF/MoeB/HesA"/>
</dbReference>
<dbReference type="OrthoDB" id="1708823at2759"/>
<dbReference type="GO" id="GO:0031510">
    <property type="term" value="C:SUMO activating enzyme complex"/>
    <property type="evidence" value="ECO:0007669"/>
    <property type="project" value="TreeGrafter"/>
</dbReference>
<dbReference type="GO" id="GO:0005737">
    <property type="term" value="C:cytoplasm"/>
    <property type="evidence" value="ECO:0007669"/>
    <property type="project" value="TreeGrafter"/>
</dbReference>
<organism evidence="2 3">
    <name type="scientific">Tetracentron sinense</name>
    <name type="common">Spur-leaf</name>
    <dbReference type="NCBI Taxonomy" id="13715"/>
    <lineage>
        <taxon>Eukaryota</taxon>
        <taxon>Viridiplantae</taxon>
        <taxon>Streptophyta</taxon>
        <taxon>Embryophyta</taxon>
        <taxon>Tracheophyta</taxon>
        <taxon>Spermatophyta</taxon>
        <taxon>Magnoliopsida</taxon>
        <taxon>Trochodendrales</taxon>
        <taxon>Trochodendraceae</taxon>
        <taxon>Tetracentron</taxon>
    </lineage>
</organism>
<dbReference type="GO" id="GO:0016925">
    <property type="term" value="P:protein sumoylation"/>
    <property type="evidence" value="ECO:0007669"/>
    <property type="project" value="TreeGrafter"/>
</dbReference>
<evidence type="ECO:0000313" key="3">
    <source>
        <dbReference type="Proteomes" id="UP000655225"/>
    </source>
</evidence>
<evidence type="ECO:0000259" key="1">
    <source>
        <dbReference type="Pfam" id="PF00899"/>
    </source>
</evidence>
<dbReference type="Pfam" id="PF00899">
    <property type="entry name" value="ThiF"/>
    <property type="match status" value="1"/>
</dbReference>
<dbReference type="OMA" id="LTEICCD"/>